<evidence type="ECO:0000256" key="2">
    <source>
        <dbReference type="ARBA" id="ARBA00022679"/>
    </source>
</evidence>
<comment type="caution">
    <text evidence="3">The sequence shown here is derived from an EMBL/GenBank/DDBJ whole genome shotgun (WGS) entry which is preliminary data.</text>
</comment>
<keyword evidence="2 3" id="KW-0808">Transferase</keyword>
<dbReference type="InterPro" id="IPR051199">
    <property type="entry name" value="LPS_LOS_Heptosyltrfase"/>
</dbReference>
<reference evidence="3" key="1">
    <citation type="submission" date="2013-08" db="EMBL/GenBank/DDBJ databases">
        <authorList>
            <person name="Mendez C."/>
            <person name="Richter M."/>
            <person name="Ferrer M."/>
            <person name="Sanchez J."/>
        </authorList>
    </citation>
    <scope>NUCLEOTIDE SEQUENCE</scope>
</reference>
<dbReference type="EC" id="2.4.-.-" evidence="3"/>
<dbReference type="AlphaFoldDB" id="T1C1U6"/>
<dbReference type="EMBL" id="AUZY01001441">
    <property type="protein sequence ID" value="EQD74858.1"/>
    <property type="molecule type" value="Genomic_DNA"/>
</dbReference>
<protein>
    <submittedName>
        <fullName evidence="3">Glycosyl transferase family 9</fullName>
        <ecNumber evidence="3">2.4.-.-</ecNumber>
    </submittedName>
</protein>
<evidence type="ECO:0000313" key="3">
    <source>
        <dbReference type="EMBL" id="EQD74858.1"/>
    </source>
</evidence>
<dbReference type="CDD" id="cd03789">
    <property type="entry name" value="GT9_LPS_heptosyltransferase"/>
    <property type="match status" value="1"/>
</dbReference>
<reference evidence="3" key="2">
    <citation type="journal article" date="2014" name="ISME J.">
        <title>Microbial stratification in low pH oxic and suboxic macroscopic growths along an acid mine drainage.</title>
        <authorList>
            <person name="Mendez-Garcia C."/>
            <person name="Mesa V."/>
            <person name="Sprenger R.R."/>
            <person name="Richter M."/>
            <person name="Diez M.S."/>
            <person name="Solano J."/>
            <person name="Bargiela R."/>
            <person name="Golyshina O.V."/>
            <person name="Manteca A."/>
            <person name="Ramos J.L."/>
            <person name="Gallego J.R."/>
            <person name="Llorente I."/>
            <person name="Martins Dos Santos V.A."/>
            <person name="Jensen O.N."/>
            <person name="Pelaez A.I."/>
            <person name="Sanchez J."/>
            <person name="Ferrer M."/>
        </authorList>
    </citation>
    <scope>NUCLEOTIDE SEQUENCE</scope>
</reference>
<dbReference type="InterPro" id="IPR002201">
    <property type="entry name" value="Glyco_trans_9"/>
</dbReference>
<dbReference type="GO" id="GO:0008713">
    <property type="term" value="F:ADP-heptose-lipopolysaccharide heptosyltransferase activity"/>
    <property type="evidence" value="ECO:0007669"/>
    <property type="project" value="TreeGrafter"/>
</dbReference>
<sequence length="397" mass="43893">MKAAADAFDAPGQREHPADAAARAWRRIRNVLKRLRTALKVPLMHALSALFALGLDRSSCSIDDLADWSPQRILLVRTNRIGDLLCSTPLIAALHRRWPHAEMTLVGGPRNRAVAPLLPYLHRGPEFRRDPWAWMRLVLWLPRQRFDLAVSLCSEMLSGVFIVAASRAPLRMAVYASPRTAPAFNVFAGHYDTHEIRRYWTAARNLGVALQDGPPRPLIELPPDHNDVAEVILRMLNIPEHAIKVGISIPSRADRRHRRRAWPHTELRSVVTGLVSRGIEVVLSPGSRAERAEAERIVQAVPGARLLPETSLSELAAVQRRLDAWIGTSSGLLHLADAVGTPTLMIGTPALARSWAPLGPLHRQVCADDPEHITSRRVIEAVVSLLGEATHRAARAA</sequence>
<dbReference type="GO" id="GO:0005829">
    <property type="term" value="C:cytosol"/>
    <property type="evidence" value="ECO:0007669"/>
    <property type="project" value="TreeGrafter"/>
</dbReference>
<dbReference type="GO" id="GO:0009244">
    <property type="term" value="P:lipopolysaccharide core region biosynthetic process"/>
    <property type="evidence" value="ECO:0007669"/>
    <property type="project" value="TreeGrafter"/>
</dbReference>
<dbReference type="SUPFAM" id="SSF53756">
    <property type="entry name" value="UDP-Glycosyltransferase/glycogen phosphorylase"/>
    <property type="match status" value="1"/>
</dbReference>
<dbReference type="Pfam" id="PF01075">
    <property type="entry name" value="Glyco_transf_9"/>
    <property type="match status" value="1"/>
</dbReference>
<organism evidence="3">
    <name type="scientific">mine drainage metagenome</name>
    <dbReference type="NCBI Taxonomy" id="410659"/>
    <lineage>
        <taxon>unclassified sequences</taxon>
        <taxon>metagenomes</taxon>
        <taxon>ecological metagenomes</taxon>
    </lineage>
</organism>
<dbReference type="PANTHER" id="PTHR30160">
    <property type="entry name" value="TETRAACYLDISACCHARIDE 4'-KINASE-RELATED"/>
    <property type="match status" value="1"/>
</dbReference>
<gene>
    <name evidence="3" type="ORF">B1B_02433</name>
</gene>
<evidence type="ECO:0000256" key="1">
    <source>
        <dbReference type="ARBA" id="ARBA00022676"/>
    </source>
</evidence>
<name>T1C1U6_9ZZZZ</name>
<accession>T1C1U6</accession>
<proteinExistence type="predicted"/>
<keyword evidence="1 3" id="KW-0328">Glycosyltransferase</keyword>
<dbReference type="Gene3D" id="3.40.50.2000">
    <property type="entry name" value="Glycogen Phosphorylase B"/>
    <property type="match status" value="2"/>
</dbReference>